<dbReference type="AlphaFoldDB" id="A0AAD2GB73"/>
<dbReference type="EMBL" id="CAKOGP040002269">
    <property type="protein sequence ID" value="CAJ1966288.1"/>
    <property type="molecule type" value="Genomic_DNA"/>
</dbReference>
<feature type="compositionally biased region" description="Polar residues" evidence="1">
    <location>
        <begin position="143"/>
        <end position="157"/>
    </location>
</feature>
<evidence type="ECO:0008006" key="4">
    <source>
        <dbReference type="Google" id="ProtNLM"/>
    </source>
</evidence>
<keyword evidence="3" id="KW-1185">Reference proteome</keyword>
<evidence type="ECO:0000313" key="2">
    <source>
        <dbReference type="EMBL" id="CAJ1966288.1"/>
    </source>
</evidence>
<protein>
    <recommendedName>
        <fullName evidence="4">F-box domain-containing protein</fullName>
    </recommendedName>
</protein>
<dbReference type="Proteomes" id="UP001295423">
    <property type="component" value="Unassembled WGS sequence"/>
</dbReference>
<organism evidence="2 3">
    <name type="scientific">Cylindrotheca closterium</name>
    <dbReference type="NCBI Taxonomy" id="2856"/>
    <lineage>
        <taxon>Eukaryota</taxon>
        <taxon>Sar</taxon>
        <taxon>Stramenopiles</taxon>
        <taxon>Ochrophyta</taxon>
        <taxon>Bacillariophyta</taxon>
        <taxon>Bacillariophyceae</taxon>
        <taxon>Bacillariophycidae</taxon>
        <taxon>Bacillariales</taxon>
        <taxon>Bacillariaceae</taxon>
        <taxon>Cylindrotheca</taxon>
    </lineage>
</organism>
<comment type="caution">
    <text evidence="2">The sequence shown here is derived from an EMBL/GenBank/DDBJ whole genome shotgun (WGS) entry which is preliminary data.</text>
</comment>
<evidence type="ECO:0000256" key="1">
    <source>
        <dbReference type="SAM" id="MobiDB-lite"/>
    </source>
</evidence>
<reference evidence="2" key="1">
    <citation type="submission" date="2023-08" db="EMBL/GenBank/DDBJ databases">
        <authorList>
            <person name="Audoor S."/>
            <person name="Bilcke G."/>
        </authorList>
    </citation>
    <scope>NUCLEOTIDE SEQUENCE</scope>
</reference>
<evidence type="ECO:0000313" key="3">
    <source>
        <dbReference type="Proteomes" id="UP001295423"/>
    </source>
</evidence>
<gene>
    <name evidence="2" type="ORF">CYCCA115_LOCUS21871</name>
</gene>
<name>A0AAD2GB73_9STRA</name>
<proteinExistence type="predicted"/>
<feature type="region of interest" description="Disordered" evidence="1">
    <location>
        <begin position="140"/>
        <end position="163"/>
    </location>
</feature>
<accession>A0AAD2GB73</accession>
<sequence length="479" mass="54661">MDQSNDLCYIDELLPECKNHIFQFLSLQDCLRFTSTSKRSLISALPQLWQRRQEQFYQRYCYQIESPNLLQRWSKKWDPASAADTTTKSAEDDTIFCSPLVDQNHWHVIPAVGERITQLYQCVPATHPSNNELRALKTDLEQDGNSSKKSQRTTMNSADDHDHFQATTSPLQELRNCTRAHQLHASILSMSTVKCNPRRCDRYSTTARTRIGSKNVANNNSLSATLETYMGDVLVSCYLMGHKISGILEGGPSLDDWNQHVLSLLRPVEAQKALSWYQYWVYLHSTLLRTFPFSVEHAAILLGSSKSGILGRSIPQGLSYIHPHYCYMGQEPKQVEMTTKIVRTLLLRLANHEADAEPPSTLLRMAHQTTMNQFGPLGPAFRGRDEIRTRIMNPFSLLHRLHHPSYALASTWFLVEQKEHIVLDSRTFHAWFRGTDTVVGWMLELKQECSKSRPMTVMPPVVTVEPIAVSAFLTDNAIQ</sequence>